<feature type="compositionally biased region" description="Basic and acidic residues" evidence="2">
    <location>
        <begin position="78"/>
        <end position="109"/>
    </location>
</feature>
<evidence type="ECO:0000259" key="4">
    <source>
        <dbReference type="Pfam" id="PF13839"/>
    </source>
</evidence>
<dbReference type="PANTHER" id="PTHR32285:SF48">
    <property type="entry name" value="PROTEIN TRICHOME BIREFRINGENCE-LIKE 19"/>
    <property type="match status" value="1"/>
</dbReference>
<dbReference type="EMBL" id="JBBPBN010000005">
    <property type="protein sequence ID" value="KAK9037604.1"/>
    <property type="molecule type" value="Genomic_DNA"/>
</dbReference>
<evidence type="ECO:0000313" key="5">
    <source>
        <dbReference type="EMBL" id="KAK9037604.1"/>
    </source>
</evidence>
<evidence type="ECO:0000256" key="3">
    <source>
        <dbReference type="SAM" id="Phobius"/>
    </source>
</evidence>
<keyword evidence="3" id="KW-0812">Transmembrane</keyword>
<feature type="domain" description="Trichome birefringence-like C-terminal" evidence="4">
    <location>
        <begin position="166"/>
        <end position="268"/>
    </location>
</feature>
<proteinExistence type="inferred from homology"/>
<feature type="domain" description="Trichome birefringence-like C-terminal" evidence="4">
    <location>
        <begin position="280"/>
        <end position="340"/>
    </location>
</feature>
<comment type="caution">
    <text evidence="5">The sequence shown here is derived from an EMBL/GenBank/DDBJ whole genome shotgun (WGS) entry which is preliminary data.</text>
</comment>
<dbReference type="PANTHER" id="PTHR32285">
    <property type="entry name" value="PROTEIN TRICHOME BIREFRINGENCE-LIKE 9-RELATED"/>
    <property type="match status" value="1"/>
</dbReference>
<evidence type="ECO:0000313" key="6">
    <source>
        <dbReference type="Proteomes" id="UP001396334"/>
    </source>
</evidence>
<organism evidence="5 6">
    <name type="scientific">Hibiscus sabdariffa</name>
    <name type="common">roselle</name>
    <dbReference type="NCBI Taxonomy" id="183260"/>
    <lineage>
        <taxon>Eukaryota</taxon>
        <taxon>Viridiplantae</taxon>
        <taxon>Streptophyta</taxon>
        <taxon>Embryophyta</taxon>
        <taxon>Tracheophyta</taxon>
        <taxon>Spermatophyta</taxon>
        <taxon>Magnoliopsida</taxon>
        <taxon>eudicotyledons</taxon>
        <taxon>Gunneridae</taxon>
        <taxon>Pentapetalae</taxon>
        <taxon>rosids</taxon>
        <taxon>malvids</taxon>
        <taxon>Malvales</taxon>
        <taxon>Malvaceae</taxon>
        <taxon>Malvoideae</taxon>
        <taxon>Hibiscus</taxon>
    </lineage>
</organism>
<sequence length="342" mass="38926">MEPKAGGLGDAFRITGKHICLALFALVLTTLFLLDWEIAEFQYLYVYNSWSNHRFAFHSAPACFHHDPNNSTESMEPAEMKTAREKSQSLQKEERKEPEANVDYSETKTTDGNSEIGHADSPIEQISPTKVIDGSPQIVKCQSLSPLISWKEKYDFLQFLRNGAIHHHGWAYRFQTANTTNLHSWSARLCDREPIHATDPNTLYAMHLDCQPAFIRENMDQINVLVLNTAHHWSKQMVNMDKEVMYVNGAPVQDRNLKNLENAKIFENNIFQGSEVLQEESIDKVVAGAVEGTRVKIFDITALSDLRDEAHISHYGKKAIDCLHWCLPGVQDTWNELLSAQL</sequence>
<keyword evidence="6" id="KW-1185">Reference proteome</keyword>
<dbReference type="InterPro" id="IPR029962">
    <property type="entry name" value="TBL"/>
</dbReference>
<reference evidence="5 6" key="1">
    <citation type="journal article" date="2024" name="G3 (Bethesda)">
        <title>Genome assembly of Hibiscus sabdariffa L. provides insights into metabolisms of medicinal natural products.</title>
        <authorList>
            <person name="Kim T."/>
        </authorList>
    </citation>
    <scope>NUCLEOTIDE SEQUENCE [LARGE SCALE GENOMIC DNA]</scope>
    <source>
        <strain evidence="5">TK-2024</strain>
        <tissue evidence="5">Old leaves</tissue>
    </source>
</reference>
<gene>
    <name evidence="5" type="ORF">V6N11_022508</name>
</gene>
<evidence type="ECO:0000256" key="2">
    <source>
        <dbReference type="SAM" id="MobiDB-lite"/>
    </source>
</evidence>
<accession>A0ABR2TJK3</accession>
<dbReference type="InterPro" id="IPR026057">
    <property type="entry name" value="TBL_C"/>
</dbReference>
<feature type="region of interest" description="Disordered" evidence="2">
    <location>
        <begin position="68"/>
        <end position="121"/>
    </location>
</feature>
<comment type="similarity">
    <text evidence="1">Belongs to the PC-esterase family. TBL subfamily.</text>
</comment>
<feature type="transmembrane region" description="Helical" evidence="3">
    <location>
        <begin position="20"/>
        <end position="39"/>
    </location>
</feature>
<keyword evidence="3" id="KW-1133">Transmembrane helix</keyword>
<name>A0ABR2TJK3_9ROSI</name>
<dbReference type="Pfam" id="PF13839">
    <property type="entry name" value="PC-Esterase"/>
    <property type="match status" value="2"/>
</dbReference>
<protein>
    <recommendedName>
        <fullName evidence="4">Trichome birefringence-like C-terminal domain-containing protein</fullName>
    </recommendedName>
</protein>
<dbReference type="Proteomes" id="UP001396334">
    <property type="component" value="Unassembled WGS sequence"/>
</dbReference>
<evidence type="ECO:0000256" key="1">
    <source>
        <dbReference type="ARBA" id="ARBA00007727"/>
    </source>
</evidence>
<keyword evidence="3" id="KW-0472">Membrane</keyword>